<dbReference type="SMART" id="SM00330">
    <property type="entry name" value="PIPKc"/>
    <property type="match status" value="1"/>
</dbReference>
<feature type="compositionally biased region" description="Low complexity" evidence="2">
    <location>
        <begin position="1896"/>
        <end position="1905"/>
    </location>
</feature>
<dbReference type="PANTHER" id="PTHR45748:SF7">
    <property type="entry name" value="1-PHOSPHATIDYLINOSITOL 3-PHOSPHATE 5-KINASE-RELATED"/>
    <property type="match status" value="1"/>
</dbReference>
<protein>
    <submittedName>
        <fullName evidence="4">Related to phosphatidylinositol 3-phosphate 5-kinase</fullName>
    </submittedName>
</protein>
<sequence length="2476" mass="262425">MSAPEVTPRPNRIAATHSPNLYPHTPRPNRSTSLSQSPSTTPTHTAPAPPSSTSPRDDAASFSDLSPTASPTSKTSNWKASIELSLATRRRLIRKPLPQLPGENDTDDDDRSRLGDSSSSNRRLEDELRDAEDWWPESLPESVDAATPANGSLLFPKRQKQQLDGGLDDQSSQHLLTILHYAALAPPCQLPLSSEAATGVSGYVVDARLLESLYDALAEALEYLSKREVLASLQRTASIRWRAEAQLRNAAAASASQADSTQGSTSKWARFAWPAAALGRAYREAQRGTLPPLPADLAACDAQHAEEAFQPFGGDPRIRKRDVAIKILSNAVWFVRNYGPAAGVETLYGRYPGPNEPSVEAVDDGDETAASTTPHRSAPPASRRVSEALMKPHGGRPNFLAKSTPTTALSGTATPEPVTEASSPSPSSTAPAVPDDSSEPVAADASVGQDASGSAKERDATTAMTDGAAAPVPAPPVLAPPSKAMEHLASLNAASGAALRAKAQAMHKGEGGTDAFAEGISQRLAHQSSRPSLRSTTSYLTEAEAAETAALEKAEREYLAMLGKGCDEWAKMVVCRLLADFEVEEESDEGRDTLKAKNSKQGQALAEQLRVDGPQTISNISTRSDRTARAAKVAAAEDDRPVVWMPEVFEGDDIFGGGAVEVRRPQDRQDHLDRVKLIGGSFHIKVKDAREKQAMSSILELAVYAGCSMILETSFLRDSDAARPKVVRVPTRTASTLPQPLPAGVHVPHRRQSTLSSSLSRGESEQSQASEPEKTSSPSSPTQSHKASSSRRWTKSLWGMLHARGHPASVDGGAAAAAEDEADGADATGGGGVARKRSLQLSRTMSGHGDGSAGFERRRSSKGSVGDGLPRSKTISQHEPRSSISSITSSIGATFGSLHSRDPSDHSSASLSSRANAKLGRLIGVFGRVLPEAAPHGEQDAGDAEPQQPALLRERRASVPNRSSSEVSQASAVATKTLQPVRVTKFPPAEPGPSPLTSSPELAMLSFYRQQVAGVDAQAYIDAFMRLQSIGFLCEDRAEGVTFATPSNGISATGELHPQVGVKEGTVRSSAASLHSLQSTASRRGHQLLSAEVRRSGGVVVNGFRREEVAFYQRLSNSRDVPLGQVVEELCVRAGSLEAEEGASANGGAATSDKRPVAPEQRVHFLHGEFHVKVTATMLPAATVGTHTASGPAAATAGKQGAEGGVGDESERSRDVPSEDASIASNDADISAVAAALRTDKEAAKTAVAVAETAVQAAERGTQVLVDGKTSSESSIWMWNANGSSGWQGRARPMSESTYLMSFARYLEAILYHPALQRVGGLEDAGRQAKQQGVRTDAGLQKQLREGRDEASRSVAEGAHLLRMFRSGRAVIKVVTQPIRVYDLVIDGPVMHGRPKPISAEAAAANRRRGREKRAKAQSGALQAVLEDTRLEVQKFFASAKQQMTALEDLFVARELDETGKTIRRNPIDAAMFAEDGADGDKAFDGGSLARSVDSRTTVSGTVAEPLTLLARLQVSLRTDEFELYDALKGIRGFENVNGIRKAFADRAKSAKNRLSAWIKKHLTKTEQAQLGRCSYDEPEYFSSGRHAFPGSQYLVRESEPLSIIAFSLSSRDFKTELGTWQEPPDEGGDYFGKSKEEDVLLWRRGIVEGSGSQISSGSSFVSSSPLREKAHRNVPVSQLDPDTDEVFYEPEPVRTTLKRKKRARETSILSLRLRRVGSSVSSTVSDRRTSRTSMLAPDDDGRSSSSHVEGGAEGGKQADEAASGKKDIHALDSGGGGDDGDDDDDGGTSDTSSFIDTASTRRDRLTRAQGLQQQQQPTPRSSSLMQRPAPPSSLQKGNTSTISSAATDSTYRAQITQIPARPHSLAGIFSKDAAGDDVVPGANRDCCAPQDDEAGAGSAISSSSPYWTLGHGQQGLRVPPRSQTLKSTRSISESVASTAASARTLDGVSLAPSSALPTPSVHASSASAAGAGAAAESPHIKHNLIHSNTKISCVSWFAEEFAALRQKWGVDDDFAHSLSRCQPWSTTGGKSKSAFFKTRDERYIGKQLLTVWSVDEKEAFLEFAPAYLRYMMNSVVNDCPTLLVKIAGVYSIKIKDIKTGETRLKMNVMVQENLWAGDGGRSVRFDLKGIKDRKAKVSPQQQQQQQQQQPAAAAATDAAMAVGDGSTTATPARAAGLASTSGFSTATSTPRTTAGGATAADTPLHAAGAASSASTTASGRPTSSSAAAAAASASGSTSADAAAAASAAATVGDAGGTVWWDSDWIGRYKAKAFVAESQRDLFCRALNNDTQFLTASNIMDYSLLLGVIETPPAPPSTAAGEGEDEDEDGDAASDDADADADADADDAATTTGGAGSARQQRRQQRPVFRCRIVDFLGAFTLAKQLESSSKKALKSGLEAKGNVTILPPAEYAARFVSALQGYVVGVPCLPTLDPELPLQQQQQQQQGQGQGQGQQQRRRAQQPGSMQRTRLDPVL</sequence>
<evidence type="ECO:0000313" key="5">
    <source>
        <dbReference type="Proteomes" id="UP000323386"/>
    </source>
</evidence>
<evidence type="ECO:0000313" key="4">
    <source>
        <dbReference type="EMBL" id="SPO40512.1"/>
    </source>
</evidence>
<feature type="compositionally biased region" description="Basic and acidic residues" evidence="2">
    <location>
        <begin position="1343"/>
        <end position="1352"/>
    </location>
</feature>
<feature type="region of interest" description="Disordered" evidence="2">
    <location>
        <begin position="1187"/>
        <end position="1224"/>
    </location>
</feature>
<keyword evidence="5" id="KW-1185">Reference proteome</keyword>
<feature type="compositionally biased region" description="Low complexity" evidence="2">
    <location>
        <begin position="1652"/>
        <end position="1665"/>
    </location>
</feature>
<dbReference type="GO" id="GO:0046854">
    <property type="term" value="P:phosphatidylinositol phosphate biosynthetic process"/>
    <property type="evidence" value="ECO:0007669"/>
    <property type="project" value="TreeGrafter"/>
</dbReference>
<feature type="compositionally biased region" description="Basic and acidic residues" evidence="2">
    <location>
        <begin position="1757"/>
        <end position="1771"/>
    </location>
</feature>
<dbReference type="PROSITE" id="PS51455">
    <property type="entry name" value="PIPK"/>
    <property type="match status" value="1"/>
</dbReference>
<keyword evidence="1" id="KW-0808">Transferase</keyword>
<evidence type="ECO:0000256" key="1">
    <source>
        <dbReference type="PROSITE-ProRule" id="PRU00781"/>
    </source>
</evidence>
<dbReference type="InterPro" id="IPR002498">
    <property type="entry name" value="PInositol-4-P-4/5-kinase_core"/>
</dbReference>
<feature type="compositionally biased region" description="Polar residues" evidence="2">
    <location>
        <begin position="1922"/>
        <end position="1932"/>
    </location>
</feature>
<keyword evidence="1" id="KW-0547">Nucleotide-binding</keyword>
<feature type="region of interest" description="Disordered" evidence="2">
    <location>
        <begin position="1652"/>
        <end position="1702"/>
    </location>
</feature>
<dbReference type="GO" id="GO:0000329">
    <property type="term" value="C:fungal-type vacuole membrane"/>
    <property type="evidence" value="ECO:0007669"/>
    <property type="project" value="TreeGrafter"/>
</dbReference>
<dbReference type="InterPro" id="IPR027484">
    <property type="entry name" value="PInositol-4-P-5-kinase_N"/>
</dbReference>
<keyword evidence="1" id="KW-0067">ATP-binding</keyword>
<feature type="compositionally biased region" description="Low complexity" evidence="2">
    <location>
        <begin position="414"/>
        <end position="435"/>
    </location>
</feature>
<dbReference type="SUPFAM" id="SSF56104">
    <property type="entry name" value="SAICAR synthase-like"/>
    <property type="match status" value="1"/>
</dbReference>
<feature type="region of interest" description="Disordered" evidence="2">
    <location>
        <begin position="1327"/>
        <end position="1352"/>
    </location>
</feature>
<feature type="domain" description="PIPK" evidence="3">
    <location>
        <begin position="1932"/>
        <end position="2424"/>
    </location>
</feature>
<organism evidence="4 5">
    <name type="scientific">Pseudozyma flocculosa</name>
    <dbReference type="NCBI Taxonomy" id="84751"/>
    <lineage>
        <taxon>Eukaryota</taxon>
        <taxon>Fungi</taxon>
        <taxon>Dikarya</taxon>
        <taxon>Basidiomycota</taxon>
        <taxon>Ustilaginomycotina</taxon>
        <taxon>Ustilaginomycetes</taxon>
        <taxon>Ustilaginales</taxon>
        <taxon>Ustilaginaceae</taxon>
        <taxon>Pseudozyma</taxon>
    </lineage>
</organism>
<feature type="compositionally biased region" description="Polar residues" evidence="2">
    <location>
        <begin position="401"/>
        <end position="413"/>
    </location>
</feature>
<reference evidence="4 5" key="1">
    <citation type="submission" date="2018-03" db="EMBL/GenBank/DDBJ databases">
        <authorList>
            <person name="Guldener U."/>
        </authorList>
    </citation>
    <scope>NUCLEOTIDE SEQUENCE [LARGE SCALE GENOMIC DNA]</scope>
    <source>
        <strain evidence="4 5">DAOM196992</strain>
    </source>
</reference>
<name>A0A5C3F820_9BASI</name>
<dbReference type="InterPro" id="IPR027483">
    <property type="entry name" value="PInositol-4-P-4/5-kinase_C_sf"/>
</dbReference>
<feature type="region of interest" description="Disordered" evidence="2">
    <location>
        <begin position="955"/>
        <end position="974"/>
    </location>
</feature>
<keyword evidence="1 4" id="KW-0418">Kinase</keyword>
<feature type="compositionally biased region" description="Low complexity" evidence="2">
    <location>
        <begin position="461"/>
        <end position="471"/>
    </location>
</feature>
<dbReference type="GO" id="GO:0010008">
    <property type="term" value="C:endosome membrane"/>
    <property type="evidence" value="ECO:0007669"/>
    <property type="project" value="TreeGrafter"/>
</dbReference>
<gene>
    <name evidence="4" type="ORF">PSFLO_05994</name>
</gene>
<feature type="region of interest" description="Disordered" evidence="2">
    <location>
        <begin position="355"/>
        <end position="480"/>
    </location>
</feature>
<feature type="region of interest" description="Disordered" evidence="2">
    <location>
        <begin position="1"/>
        <end position="78"/>
    </location>
</feature>
<dbReference type="GO" id="GO:0000285">
    <property type="term" value="F:1-phosphatidylinositol-3-phosphate 5-kinase activity"/>
    <property type="evidence" value="ECO:0007669"/>
    <property type="project" value="TreeGrafter"/>
</dbReference>
<dbReference type="Pfam" id="PF01504">
    <property type="entry name" value="PIP5K"/>
    <property type="match status" value="1"/>
</dbReference>
<feature type="compositionally biased region" description="Acidic residues" evidence="2">
    <location>
        <begin position="2322"/>
        <end position="2347"/>
    </location>
</feature>
<dbReference type="GO" id="GO:0005524">
    <property type="term" value="F:ATP binding"/>
    <property type="evidence" value="ECO:0007669"/>
    <property type="project" value="UniProtKB-UniRule"/>
</dbReference>
<feature type="compositionally biased region" description="Polar residues" evidence="2">
    <location>
        <begin position="63"/>
        <end position="78"/>
    </location>
</feature>
<feature type="region of interest" description="Disordered" evidence="2">
    <location>
        <begin position="2313"/>
        <end position="2364"/>
    </location>
</feature>
<feature type="region of interest" description="Disordered" evidence="2">
    <location>
        <begin position="809"/>
        <end position="885"/>
    </location>
</feature>
<proteinExistence type="predicted"/>
<accession>A0A5C3F820</accession>
<feature type="compositionally biased region" description="Low complexity" evidence="2">
    <location>
        <begin position="1716"/>
        <end position="1725"/>
    </location>
</feature>
<feature type="compositionally biased region" description="Acidic residues" evidence="2">
    <location>
        <begin position="1779"/>
        <end position="1788"/>
    </location>
</feature>
<dbReference type="PANTHER" id="PTHR45748">
    <property type="entry name" value="1-PHOSPHATIDYLINOSITOL 3-PHOSPHATE 5-KINASE-RELATED"/>
    <property type="match status" value="1"/>
</dbReference>
<feature type="region of interest" description="Disordered" evidence="2">
    <location>
        <begin position="2438"/>
        <end position="2476"/>
    </location>
</feature>
<feature type="compositionally biased region" description="Low complexity" evidence="2">
    <location>
        <begin position="31"/>
        <end position="46"/>
    </location>
</feature>
<feature type="region of interest" description="Disordered" evidence="2">
    <location>
        <begin position="722"/>
        <end position="793"/>
    </location>
</feature>
<feature type="region of interest" description="Disordered" evidence="2">
    <location>
        <begin position="93"/>
        <end position="127"/>
    </location>
</feature>
<evidence type="ECO:0000259" key="3">
    <source>
        <dbReference type="PROSITE" id="PS51455"/>
    </source>
</evidence>
<dbReference type="Gene3D" id="3.30.810.10">
    <property type="entry name" value="2-Layer Sandwich"/>
    <property type="match status" value="1"/>
</dbReference>
<feature type="compositionally biased region" description="Low complexity" evidence="2">
    <location>
        <begin position="753"/>
        <end position="787"/>
    </location>
</feature>
<dbReference type="OrthoDB" id="158357at2759"/>
<feature type="compositionally biased region" description="Low complexity" evidence="2">
    <location>
        <begin position="2175"/>
        <end position="2200"/>
    </location>
</feature>
<feature type="compositionally biased region" description="Low complexity" evidence="2">
    <location>
        <begin position="2141"/>
        <end position="2162"/>
    </location>
</feature>
<evidence type="ECO:0000256" key="2">
    <source>
        <dbReference type="SAM" id="MobiDB-lite"/>
    </source>
</evidence>
<feature type="region of interest" description="Disordered" evidence="2">
    <location>
        <begin position="1716"/>
        <end position="1844"/>
    </location>
</feature>
<feature type="compositionally biased region" description="Low complexity" evidence="2">
    <location>
        <begin position="963"/>
        <end position="974"/>
    </location>
</feature>
<dbReference type="Gene3D" id="3.30.800.10">
    <property type="entry name" value="Phosphatidylinositol Phosphate Kinase II Beta"/>
    <property type="match status" value="1"/>
</dbReference>
<feature type="region of interest" description="Disordered" evidence="2">
    <location>
        <begin position="1883"/>
        <end position="1932"/>
    </location>
</feature>
<dbReference type="Proteomes" id="UP000323386">
    <property type="component" value="Unassembled WGS sequence"/>
</dbReference>
<dbReference type="EMBL" id="OOIP01000020">
    <property type="protein sequence ID" value="SPO40512.1"/>
    <property type="molecule type" value="Genomic_DNA"/>
</dbReference>
<feature type="region of interest" description="Disordered" evidence="2">
    <location>
        <begin position="2133"/>
        <end position="2200"/>
    </location>
</feature>